<reference evidence="13" key="2">
    <citation type="submission" date="2012-01" db="EMBL/GenBank/DDBJ databases">
        <title>Noncontiguous Finished sequence of chromosome of Saccharomonospora glauca K62.</title>
        <authorList>
            <consortium name="US DOE Joint Genome Institute"/>
            <person name="Lucas S."/>
            <person name="Han J."/>
            <person name="Lapidus A."/>
            <person name="Cheng J.-F."/>
            <person name="Goodwin L."/>
            <person name="Pitluck S."/>
            <person name="Peters L."/>
            <person name="Mikhailova N."/>
            <person name="Held B."/>
            <person name="Detter J.C."/>
            <person name="Han C."/>
            <person name="Tapia R."/>
            <person name="Land M."/>
            <person name="Hauser L."/>
            <person name="Kyrpides N."/>
            <person name="Ivanova N."/>
            <person name="Pagani I."/>
            <person name="Brambilla E.-M."/>
            <person name="Klenk H.-P."/>
            <person name="Woyke T."/>
        </authorList>
    </citation>
    <scope>NUCLEOTIDE SEQUENCE [LARGE SCALE GENOMIC DNA]</scope>
    <source>
        <strain evidence="13">K62</strain>
    </source>
</reference>
<evidence type="ECO:0000256" key="8">
    <source>
        <dbReference type="ARBA" id="ARBA00049127"/>
    </source>
</evidence>
<evidence type="ECO:0000256" key="7">
    <source>
        <dbReference type="ARBA" id="ARBA00034138"/>
    </source>
</evidence>
<dbReference type="HOGENOM" id="CLU_026444_1_3_11"/>
<feature type="region of interest" description="Disordered" evidence="10">
    <location>
        <begin position="15"/>
        <end position="42"/>
    </location>
</feature>
<dbReference type="InterPro" id="IPR009006">
    <property type="entry name" value="Ala_racemase/Decarboxylase_C"/>
</dbReference>
<dbReference type="PRINTS" id="PR01182">
    <property type="entry name" value="ORNDCRBXLASE"/>
</dbReference>
<evidence type="ECO:0000256" key="4">
    <source>
        <dbReference type="ARBA" id="ARBA00022898"/>
    </source>
</evidence>
<name>I1D3Y2_9PSEU</name>
<dbReference type="InterPro" id="IPR002433">
    <property type="entry name" value="Orn_de-COase"/>
</dbReference>
<keyword evidence="4 9" id="KW-0663">Pyridoxal phosphate</keyword>
<evidence type="ECO:0000256" key="9">
    <source>
        <dbReference type="PIRSR" id="PIRSR600183-50"/>
    </source>
</evidence>
<accession>I1D3Y2</accession>
<comment type="pathway">
    <text evidence="6">Amine and polyamine biosynthesis; putrescine biosynthesis via L-ornithine pathway; putrescine from L-ornithine: step 1/1.</text>
</comment>
<dbReference type="Gene3D" id="3.20.20.10">
    <property type="entry name" value="Alanine racemase"/>
    <property type="match status" value="1"/>
</dbReference>
<dbReference type="GO" id="GO:0004586">
    <property type="term" value="F:ornithine decarboxylase activity"/>
    <property type="evidence" value="ECO:0007669"/>
    <property type="project" value="UniProtKB-EC"/>
</dbReference>
<comment type="cofactor">
    <cofactor evidence="1 9">
        <name>pyridoxal 5'-phosphate</name>
        <dbReference type="ChEBI" id="CHEBI:597326"/>
    </cofactor>
</comment>
<dbReference type="PRINTS" id="PR01179">
    <property type="entry name" value="ODADCRBXLASE"/>
</dbReference>
<dbReference type="EMBL" id="CM001484">
    <property type="protein sequence ID" value="EIE99656.1"/>
    <property type="molecule type" value="Genomic_DNA"/>
</dbReference>
<dbReference type="eggNOG" id="COG0019">
    <property type="taxonomic scope" value="Bacteria"/>
</dbReference>
<evidence type="ECO:0000313" key="12">
    <source>
        <dbReference type="EMBL" id="EIE99656.1"/>
    </source>
</evidence>
<evidence type="ECO:0000256" key="5">
    <source>
        <dbReference type="ARBA" id="ARBA00023239"/>
    </source>
</evidence>
<sequence length="436" mass="46426">MERVVASLHDLVARTGTRKNKTPAEIRASRGLGGGPAPPRSLLPSVTVNDTVTRIRAFLDTHRPPTPCLVVDVDTVVDRYRRLRETFSGARVQYAVKANPHPAVLRALVAEGAAFDVASPGEIDLCLAVGAEPGALSYGNTIKKPSDIAHAHAAGVREYTFDAESDVDNLARHAPGAQVSARVLVQDGPDSVTPFGHKFGCHADEAVRLLLRAAERGLDPVGVSFHVGSQQLTPDAWDVAVSSAAKVFTAVAEHGVALRRLNVGGGFGISYRDPAPAMSAYAEAVTSAVRTHFAHPPELVCEPGRAVVAEAGLIRSEVVVVSRKLPTDPHRWVYLDVGRYNGLAETENEAIAYRLDVVGSHSQEDGPVIIAGPTCDGDDVLYRRTPYRLPLSLRAGDVIDILAAGAYTASYSSVAFNGIEPLRTYCISEGRLISAE</sequence>
<dbReference type="InterPro" id="IPR022653">
    <property type="entry name" value="De-COase2_pyr-phos_BS"/>
</dbReference>
<dbReference type="PANTHER" id="PTHR11482">
    <property type="entry name" value="ARGININE/DIAMINOPIMELATE/ORNITHINE DECARBOXYLASE"/>
    <property type="match status" value="1"/>
</dbReference>
<dbReference type="SUPFAM" id="SSF50621">
    <property type="entry name" value="Alanine racemase C-terminal domain-like"/>
    <property type="match status" value="1"/>
</dbReference>
<dbReference type="PROSITE" id="PS00878">
    <property type="entry name" value="ODR_DC_2_1"/>
    <property type="match status" value="1"/>
</dbReference>
<feature type="modified residue" description="N6-(pyridoxal phosphate)lysine" evidence="9">
    <location>
        <position position="97"/>
    </location>
</feature>
<feature type="active site" description="Proton donor" evidence="9">
    <location>
        <position position="375"/>
    </location>
</feature>
<dbReference type="FunFam" id="3.20.20.10:FF:000008">
    <property type="entry name" value="Ornithine decarboxylase"/>
    <property type="match status" value="1"/>
</dbReference>
<evidence type="ECO:0000256" key="1">
    <source>
        <dbReference type="ARBA" id="ARBA00001933"/>
    </source>
</evidence>
<dbReference type="AlphaFoldDB" id="I1D3Y2"/>
<dbReference type="Pfam" id="PF02784">
    <property type="entry name" value="Orn_Arg_deC_N"/>
    <property type="match status" value="1"/>
</dbReference>
<evidence type="ECO:0000256" key="3">
    <source>
        <dbReference type="ARBA" id="ARBA00022793"/>
    </source>
</evidence>
<gene>
    <name evidence="12" type="ORF">SacglDRAFT_02771</name>
</gene>
<proteinExistence type="inferred from homology"/>
<dbReference type="SUPFAM" id="SSF51419">
    <property type="entry name" value="PLP-binding barrel"/>
    <property type="match status" value="1"/>
</dbReference>
<dbReference type="PANTHER" id="PTHR11482:SF6">
    <property type="entry name" value="ORNITHINE DECARBOXYLASE 1-RELATED"/>
    <property type="match status" value="1"/>
</dbReference>
<evidence type="ECO:0000256" key="2">
    <source>
        <dbReference type="ARBA" id="ARBA00008872"/>
    </source>
</evidence>
<keyword evidence="13" id="KW-1185">Reference proteome</keyword>
<evidence type="ECO:0000256" key="10">
    <source>
        <dbReference type="SAM" id="MobiDB-lite"/>
    </source>
</evidence>
<comment type="similarity">
    <text evidence="2">Belongs to the Orn/Lys/Arg decarboxylase class-II family.</text>
</comment>
<keyword evidence="3" id="KW-0210">Decarboxylase</keyword>
<dbReference type="EC" id="4.1.1.17" evidence="7"/>
<dbReference type="GO" id="GO:0005737">
    <property type="term" value="C:cytoplasm"/>
    <property type="evidence" value="ECO:0007669"/>
    <property type="project" value="TreeGrafter"/>
</dbReference>
<dbReference type="CDD" id="cd00622">
    <property type="entry name" value="PLPDE_III_ODC"/>
    <property type="match status" value="1"/>
</dbReference>
<evidence type="ECO:0000256" key="6">
    <source>
        <dbReference type="ARBA" id="ARBA00034115"/>
    </source>
</evidence>
<evidence type="ECO:0000313" key="13">
    <source>
        <dbReference type="Proteomes" id="UP000005087"/>
    </source>
</evidence>
<dbReference type="Gene3D" id="2.40.37.10">
    <property type="entry name" value="Lyase, Ornithine Decarboxylase, Chain A, domain 1"/>
    <property type="match status" value="1"/>
</dbReference>
<dbReference type="InterPro" id="IPR000183">
    <property type="entry name" value="Orn/DAP/Arg_de-COase"/>
</dbReference>
<dbReference type="STRING" id="928724.SacglDRAFT_02771"/>
<protein>
    <recommendedName>
        <fullName evidence="7">ornithine decarboxylase</fullName>
        <ecNumber evidence="7">4.1.1.17</ecNumber>
    </recommendedName>
</protein>
<organism evidence="12 13">
    <name type="scientific">Saccharomonospora glauca K62</name>
    <dbReference type="NCBI Taxonomy" id="928724"/>
    <lineage>
        <taxon>Bacteria</taxon>
        <taxon>Bacillati</taxon>
        <taxon>Actinomycetota</taxon>
        <taxon>Actinomycetes</taxon>
        <taxon>Pseudonocardiales</taxon>
        <taxon>Pseudonocardiaceae</taxon>
        <taxon>Saccharomonospora</taxon>
    </lineage>
</organism>
<dbReference type="InterPro" id="IPR029066">
    <property type="entry name" value="PLP-binding_barrel"/>
</dbReference>
<dbReference type="InterPro" id="IPR022644">
    <property type="entry name" value="De-COase2_N"/>
</dbReference>
<comment type="catalytic activity">
    <reaction evidence="8">
        <text>L-ornithine + H(+) = putrescine + CO2</text>
        <dbReference type="Rhea" id="RHEA:22964"/>
        <dbReference type="ChEBI" id="CHEBI:15378"/>
        <dbReference type="ChEBI" id="CHEBI:16526"/>
        <dbReference type="ChEBI" id="CHEBI:46911"/>
        <dbReference type="ChEBI" id="CHEBI:326268"/>
        <dbReference type="EC" id="4.1.1.17"/>
    </reaction>
</comment>
<feature type="domain" description="Orn/DAP/Arg decarboxylase 2 N-terminal" evidence="11">
    <location>
        <begin position="74"/>
        <end position="309"/>
    </location>
</feature>
<evidence type="ECO:0000259" key="11">
    <source>
        <dbReference type="Pfam" id="PF02784"/>
    </source>
</evidence>
<reference evidence="12 13" key="1">
    <citation type="submission" date="2011-09" db="EMBL/GenBank/DDBJ databases">
        <authorList>
            <consortium name="US DOE Joint Genome Institute (JGI-PGF)"/>
            <person name="Lucas S."/>
            <person name="Han J."/>
            <person name="Lapidus A."/>
            <person name="Cheng J.-F."/>
            <person name="Goodwin L."/>
            <person name="Pitluck S."/>
            <person name="Peters L."/>
            <person name="Land M.L."/>
            <person name="Hauser L."/>
            <person name="Brambilla E."/>
            <person name="Klenk H.-P."/>
            <person name="Woyke T.J."/>
        </authorList>
    </citation>
    <scope>NUCLEOTIDE SEQUENCE [LARGE SCALE GENOMIC DNA]</scope>
    <source>
        <strain evidence="12 13">K62</strain>
    </source>
</reference>
<dbReference type="Proteomes" id="UP000005087">
    <property type="component" value="Chromosome"/>
</dbReference>
<keyword evidence="5" id="KW-0456">Lyase</keyword>
<dbReference type="GO" id="GO:0033387">
    <property type="term" value="P:putrescine biosynthetic process from arginine, via ornithine"/>
    <property type="evidence" value="ECO:0007669"/>
    <property type="project" value="TreeGrafter"/>
</dbReference>
<dbReference type="FunFam" id="2.40.37.10:FF:000004">
    <property type="entry name" value="Ornithine decarboxylase"/>
    <property type="match status" value="1"/>
</dbReference>